<name>A0A3B3RGJ3_9TELE</name>
<feature type="compositionally biased region" description="Polar residues" evidence="13">
    <location>
        <begin position="316"/>
        <end position="338"/>
    </location>
</feature>
<evidence type="ECO:0000256" key="11">
    <source>
        <dbReference type="PROSITE-ProRule" id="PRU00042"/>
    </source>
</evidence>
<dbReference type="PANTHER" id="PTHR23235:SF178">
    <property type="entry name" value="C2H2-TYPE DOMAIN-CONTAINING PROTEIN-RELATED"/>
    <property type="match status" value="1"/>
</dbReference>
<dbReference type="SUPFAM" id="SSF57667">
    <property type="entry name" value="beta-beta-alpha zinc fingers"/>
    <property type="match status" value="2"/>
</dbReference>
<dbReference type="FunFam" id="3.30.160.60:FF:000097">
    <property type="entry name" value="Zinc finger protein"/>
    <property type="match status" value="1"/>
</dbReference>
<keyword evidence="5 11" id="KW-0863">Zinc-finger</keyword>
<dbReference type="GO" id="GO:0000978">
    <property type="term" value="F:RNA polymerase II cis-regulatory region sequence-specific DNA binding"/>
    <property type="evidence" value="ECO:0007669"/>
    <property type="project" value="TreeGrafter"/>
</dbReference>
<dbReference type="Gene3D" id="3.30.160.60">
    <property type="entry name" value="Classic Zinc Finger"/>
    <property type="match status" value="4"/>
</dbReference>
<evidence type="ECO:0000256" key="12">
    <source>
        <dbReference type="SAM" id="Coils"/>
    </source>
</evidence>
<dbReference type="Proteomes" id="UP000261540">
    <property type="component" value="Unplaced"/>
</dbReference>
<feature type="domain" description="C2H2-type" evidence="14">
    <location>
        <begin position="448"/>
        <end position="475"/>
    </location>
</feature>
<dbReference type="AlphaFoldDB" id="A0A3B3RGJ3"/>
<reference evidence="15" key="2">
    <citation type="submission" date="2025-09" db="UniProtKB">
        <authorList>
            <consortium name="Ensembl"/>
        </authorList>
    </citation>
    <scope>IDENTIFICATION</scope>
</reference>
<dbReference type="GO" id="GO:0000981">
    <property type="term" value="F:DNA-binding transcription factor activity, RNA polymerase II-specific"/>
    <property type="evidence" value="ECO:0007669"/>
    <property type="project" value="TreeGrafter"/>
</dbReference>
<comment type="subcellular location">
    <subcellularLocation>
        <location evidence="2">Nucleus</location>
    </subcellularLocation>
</comment>
<evidence type="ECO:0000256" key="6">
    <source>
        <dbReference type="ARBA" id="ARBA00022833"/>
    </source>
</evidence>
<dbReference type="FunFam" id="3.30.160.60:FF:000759">
    <property type="entry name" value="zinc finger protein 16"/>
    <property type="match status" value="1"/>
</dbReference>
<evidence type="ECO:0000256" key="13">
    <source>
        <dbReference type="SAM" id="MobiDB-lite"/>
    </source>
</evidence>
<evidence type="ECO:0000259" key="14">
    <source>
        <dbReference type="PROSITE" id="PS50157"/>
    </source>
</evidence>
<keyword evidence="9" id="KW-0804">Transcription</keyword>
<dbReference type="OrthoDB" id="9439903at2759"/>
<dbReference type="Pfam" id="PF00096">
    <property type="entry name" value="zf-C2H2"/>
    <property type="match status" value="4"/>
</dbReference>
<dbReference type="FunFam" id="3.30.160.60:FF:000624">
    <property type="entry name" value="zinc finger protein 697"/>
    <property type="match status" value="1"/>
</dbReference>
<keyword evidence="16" id="KW-1185">Reference proteome</keyword>
<feature type="domain" description="C2H2-type" evidence="14">
    <location>
        <begin position="420"/>
        <end position="447"/>
    </location>
</feature>
<feature type="domain" description="C2H2-type" evidence="14">
    <location>
        <begin position="392"/>
        <end position="419"/>
    </location>
</feature>
<keyword evidence="6" id="KW-0862">Zinc</keyword>
<dbReference type="GO" id="GO:0008270">
    <property type="term" value="F:zinc ion binding"/>
    <property type="evidence" value="ECO:0007669"/>
    <property type="project" value="UniProtKB-KW"/>
</dbReference>
<evidence type="ECO:0000256" key="4">
    <source>
        <dbReference type="ARBA" id="ARBA00022737"/>
    </source>
</evidence>
<dbReference type="PROSITE" id="PS00028">
    <property type="entry name" value="ZINC_FINGER_C2H2_1"/>
    <property type="match status" value="4"/>
</dbReference>
<dbReference type="PROSITE" id="PS50157">
    <property type="entry name" value="ZINC_FINGER_C2H2_2"/>
    <property type="match status" value="4"/>
</dbReference>
<feature type="region of interest" description="Disordered" evidence="13">
    <location>
        <begin position="184"/>
        <end position="238"/>
    </location>
</feature>
<keyword evidence="12" id="KW-0175">Coiled coil</keyword>
<keyword evidence="4" id="KW-0677">Repeat</keyword>
<dbReference type="KEGG" id="pki:111855037"/>
<feature type="domain" description="C2H2-type" evidence="14">
    <location>
        <begin position="364"/>
        <end position="391"/>
    </location>
</feature>
<feature type="compositionally biased region" description="Basic and acidic residues" evidence="13">
    <location>
        <begin position="294"/>
        <end position="315"/>
    </location>
</feature>
<sequence>MSTSVAFRGQLTSVMEILTKTAVAEIIKLVDESCAALRSEMSRSRSENEALRMKLKLMEGELSRRPKRPDSPQDQCVELHSTVRVLEEEEKAKDQPPVEVTLCGRTWDMDVWGDAAGADPASEEDVLQSAFPRDAVMYWGEEEQEATLMRGKKLQDSCLTSVPPPGGNICVQGTDAQERLRTAHGFSDTGTEGAGDCPSSERSRESGLQDPYTRPCTETSPPAGGSAVSRSAKGLAEEKPEADLLTLVVVKEEAEMQPVCSEEAAIEGLHAKPGHSGGRPRDVKAEGWGSQQHRPLDRQDREKLPEDASAEKEHANSSNLNSTKTQNKPVTSKTTSNGTDDEDGAAHLNNLFVHFEHQTGKKLFSCTMCGKSFSHRNNLYRHQRIHTGEKPYSCIHCGKHFAHQSNLYEHLRIHTGEKPYRCAVCSKCFTQQSNLKRHQRIHTGERPFGCTQCGKSFTRHFYLKIHQQAHTREKQDGFKFGRSWHF</sequence>
<dbReference type="Ensembl" id="ENSPKIT00000041296.1">
    <property type="protein sequence ID" value="ENSPKIP00000016796.1"/>
    <property type="gene ID" value="ENSPKIG00000002975.1"/>
</dbReference>
<keyword evidence="10" id="KW-0539">Nucleus</keyword>
<reference evidence="15" key="1">
    <citation type="submission" date="2025-08" db="UniProtKB">
        <authorList>
            <consortium name="Ensembl"/>
        </authorList>
    </citation>
    <scope>IDENTIFICATION</scope>
</reference>
<evidence type="ECO:0000256" key="7">
    <source>
        <dbReference type="ARBA" id="ARBA00023015"/>
    </source>
</evidence>
<evidence type="ECO:0000256" key="2">
    <source>
        <dbReference type="ARBA" id="ARBA00004123"/>
    </source>
</evidence>
<dbReference type="SMART" id="SM00355">
    <property type="entry name" value="ZnF_C2H2"/>
    <property type="match status" value="4"/>
</dbReference>
<comment type="function">
    <text evidence="1">May be involved in transcriptional regulation.</text>
</comment>
<keyword evidence="8" id="KW-0238">DNA-binding</keyword>
<dbReference type="PANTHER" id="PTHR23235">
    <property type="entry name" value="KRUEPPEL-LIKE TRANSCRIPTION FACTOR"/>
    <property type="match status" value="1"/>
</dbReference>
<evidence type="ECO:0000256" key="8">
    <source>
        <dbReference type="ARBA" id="ARBA00023125"/>
    </source>
</evidence>
<keyword evidence="3" id="KW-0479">Metal-binding</keyword>
<evidence type="ECO:0000256" key="9">
    <source>
        <dbReference type="ARBA" id="ARBA00023163"/>
    </source>
</evidence>
<evidence type="ECO:0000313" key="15">
    <source>
        <dbReference type="Ensembl" id="ENSPKIP00000016796.1"/>
    </source>
</evidence>
<dbReference type="GeneTree" id="ENSGT01150000286936"/>
<proteinExistence type="predicted"/>
<accession>A0A3B3RGJ3</accession>
<evidence type="ECO:0000256" key="1">
    <source>
        <dbReference type="ARBA" id="ARBA00003767"/>
    </source>
</evidence>
<dbReference type="InterPro" id="IPR036236">
    <property type="entry name" value="Znf_C2H2_sf"/>
</dbReference>
<evidence type="ECO:0000313" key="16">
    <source>
        <dbReference type="Proteomes" id="UP000261540"/>
    </source>
</evidence>
<protein>
    <submittedName>
        <fullName evidence="15">Zinc finger protein 354C-like</fullName>
    </submittedName>
</protein>
<keyword evidence="7" id="KW-0805">Transcription regulation</keyword>
<dbReference type="FunFam" id="3.30.160.60:FF:002343">
    <property type="entry name" value="Zinc finger protein 33A"/>
    <property type="match status" value="1"/>
</dbReference>
<evidence type="ECO:0000256" key="3">
    <source>
        <dbReference type="ARBA" id="ARBA00022723"/>
    </source>
</evidence>
<dbReference type="InterPro" id="IPR013087">
    <property type="entry name" value="Znf_C2H2_type"/>
</dbReference>
<feature type="coiled-coil region" evidence="12">
    <location>
        <begin position="34"/>
        <end position="61"/>
    </location>
</feature>
<feature type="region of interest" description="Disordered" evidence="13">
    <location>
        <begin position="268"/>
        <end position="342"/>
    </location>
</feature>
<dbReference type="GO" id="GO:0005634">
    <property type="term" value="C:nucleus"/>
    <property type="evidence" value="ECO:0007669"/>
    <property type="project" value="UniProtKB-SubCell"/>
</dbReference>
<evidence type="ECO:0000256" key="5">
    <source>
        <dbReference type="ARBA" id="ARBA00022771"/>
    </source>
</evidence>
<organism evidence="15 16">
    <name type="scientific">Paramormyrops kingsleyae</name>
    <dbReference type="NCBI Taxonomy" id="1676925"/>
    <lineage>
        <taxon>Eukaryota</taxon>
        <taxon>Metazoa</taxon>
        <taxon>Chordata</taxon>
        <taxon>Craniata</taxon>
        <taxon>Vertebrata</taxon>
        <taxon>Euteleostomi</taxon>
        <taxon>Actinopterygii</taxon>
        <taxon>Neopterygii</taxon>
        <taxon>Teleostei</taxon>
        <taxon>Osteoglossocephala</taxon>
        <taxon>Osteoglossomorpha</taxon>
        <taxon>Osteoglossiformes</taxon>
        <taxon>Mormyridae</taxon>
        <taxon>Paramormyrops</taxon>
    </lineage>
</organism>
<evidence type="ECO:0000256" key="10">
    <source>
        <dbReference type="ARBA" id="ARBA00023242"/>
    </source>
</evidence>